<protein>
    <recommendedName>
        <fullName evidence="4">Periplasmic protein</fullName>
    </recommendedName>
</protein>
<name>A0A6S6TKF9_9BACT</name>
<evidence type="ECO:0000256" key="2">
    <source>
        <dbReference type="SAM" id="SignalP"/>
    </source>
</evidence>
<evidence type="ECO:0000313" key="3">
    <source>
        <dbReference type="EMBL" id="CAA6816898.1"/>
    </source>
</evidence>
<feature type="chain" id="PRO_5028325136" description="Periplasmic protein" evidence="2">
    <location>
        <begin position="20"/>
        <end position="171"/>
    </location>
</feature>
<feature type="coiled-coil region" evidence="1">
    <location>
        <begin position="64"/>
        <end position="131"/>
    </location>
</feature>
<evidence type="ECO:0008006" key="4">
    <source>
        <dbReference type="Google" id="ProtNLM"/>
    </source>
</evidence>
<sequence length="171" mass="19484">MKKIITLSLVLGLTSLLLAEGNVSVEKKEITTPMTKEMGHKAKENKPQHKVAELVPLPHLKRLLAANKETLKLSKEQNEKIKAEIFENFRAKIHKEIKVAEQLESKIMDAVLKEQKTKEDLKADIEKLIEIKREITNGHIDALNTLAKILTKEQYSTILNLLAQKKSRPKH</sequence>
<dbReference type="AlphaFoldDB" id="A0A6S6TKF9"/>
<proteinExistence type="predicted"/>
<dbReference type="Gene3D" id="1.20.120.1490">
    <property type="match status" value="1"/>
</dbReference>
<organism evidence="3">
    <name type="scientific">uncultured Sulfurovum sp</name>
    <dbReference type="NCBI Taxonomy" id="269237"/>
    <lineage>
        <taxon>Bacteria</taxon>
        <taxon>Pseudomonadati</taxon>
        <taxon>Campylobacterota</taxon>
        <taxon>Epsilonproteobacteria</taxon>
        <taxon>Campylobacterales</taxon>
        <taxon>Sulfurovaceae</taxon>
        <taxon>Sulfurovum</taxon>
        <taxon>environmental samples</taxon>
    </lineage>
</organism>
<feature type="signal peptide" evidence="2">
    <location>
        <begin position="1"/>
        <end position="19"/>
    </location>
</feature>
<keyword evidence="1" id="KW-0175">Coiled coil</keyword>
<evidence type="ECO:0000256" key="1">
    <source>
        <dbReference type="SAM" id="Coils"/>
    </source>
</evidence>
<reference evidence="3" key="1">
    <citation type="submission" date="2020-01" db="EMBL/GenBank/DDBJ databases">
        <authorList>
            <person name="Meier V. D."/>
            <person name="Meier V D."/>
        </authorList>
    </citation>
    <scope>NUCLEOTIDE SEQUENCE</scope>
    <source>
        <strain evidence="3">HLG_WM_MAG_05</strain>
    </source>
</reference>
<dbReference type="EMBL" id="CACVAU010000050">
    <property type="protein sequence ID" value="CAA6816898.1"/>
    <property type="molecule type" value="Genomic_DNA"/>
</dbReference>
<gene>
    <name evidence="3" type="ORF">HELGO_WM4715</name>
</gene>
<keyword evidence="2" id="KW-0732">Signal</keyword>
<accession>A0A6S6TKF9</accession>